<dbReference type="Pfam" id="PF01757">
    <property type="entry name" value="Acyl_transf_3"/>
    <property type="match status" value="1"/>
</dbReference>
<dbReference type="InterPro" id="IPR002656">
    <property type="entry name" value="Acyl_transf_3_dom"/>
</dbReference>
<dbReference type="EMBL" id="VOUQ01000015">
    <property type="protein sequence ID" value="TXE28309.1"/>
    <property type="molecule type" value="Genomic_DNA"/>
</dbReference>
<feature type="domain" description="SGNH" evidence="3">
    <location>
        <begin position="402"/>
        <end position="649"/>
    </location>
</feature>
<feature type="transmembrane region" description="Helical" evidence="1">
    <location>
        <begin position="287"/>
        <end position="305"/>
    </location>
</feature>
<feature type="transmembrane region" description="Helical" evidence="1">
    <location>
        <begin position="72"/>
        <end position="92"/>
    </location>
</feature>
<dbReference type="Proteomes" id="UP000321126">
    <property type="component" value="Unassembled WGS sequence"/>
</dbReference>
<proteinExistence type="predicted"/>
<keyword evidence="4" id="KW-0808">Transferase</keyword>
<evidence type="ECO:0000313" key="4">
    <source>
        <dbReference type="EMBL" id="TXE28309.1"/>
    </source>
</evidence>
<keyword evidence="1" id="KW-1133">Transmembrane helix</keyword>
<reference evidence="4 5" key="1">
    <citation type="submission" date="2019-07" db="EMBL/GenBank/DDBJ databases">
        <title>Serratia strains were isolated from fresh produce.</title>
        <authorList>
            <person name="Cho G.-S."/>
            <person name="Stein M."/>
            <person name="Lee W."/>
            <person name="Suh S.H."/>
            <person name="Franz C.M.A.P."/>
        </authorList>
    </citation>
    <scope>NUCLEOTIDE SEQUENCE [LARGE SCALE GENOMIC DNA]</scope>
    <source>
        <strain evidence="4 5">S16</strain>
    </source>
</reference>
<dbReference type="GO" id="GO:0009103">
    <property type="term" value="P:lipopolysaccharide biosynthetic process"/>
    <property type="evidence" value="ECO:0007669"/>
    <property type="project" value="TreeGrafter"/>
</dbReference>
<dbReference type="GO" id="GO:0016020">
    <property type="term" value="C:membrane"/>
    <property type="evidence" value="ECO:0007669"/>
    <property type="project" value="TreeGrafter"/>
</dbReference>
<feature type="transmembrane region" description="Helical" evidence="1">
    <location>
        <begin position="7"/>
        <end position="25"/>
    </location>
</feature>
<sequence length="659" mass="74906">MKYRSDIDGLRALAVIIVILFHAGIGGFNSGFIGVDIFFVISGYLICNIMLSGSKEPSFSLANFYRRRLWRLQPSLLMMMVFSSVIATVFYLPDDYNTFLHSARNTLYFMSNSYFSGATTAYASPDAKSLLLLHTWSLSIEWQWYLAFPVVFYFLYRVLTPRKLAIVNHVVTLILLVTTLYISLHSDPKNYYRFIARAFELQLGSCIAFYHIPRINRLLATSMGIGSLIVLVMLSLTPDILSGYPNIYTVLVVILTGLLIISGTDAKNISARILSSRAVVYIGKRSYSLYLWHWPILAVISYAGLSDDKTVISFGLFATLAAALLSYRYIESPLRKCNMSLVKSVMILLLVPLSLFASLYSVSGKFNDFPGRFGQQYQNENRLINQYAKEAGHRSDCLTDGVDSDNKDDLCTFGKMPSQKKAFFIGDSNSNHYWLFLDVLAKNADMAITAQSTASCLTLPGIYQFDWWHFHNDVYNVCHDNTAIYYNKIKMGHYDYVIVGELWPMYNSDKIINQPGDTRSIELAQQRLRTAMKNALNIIEQSGAIPVIMKEIYTRPQGYEACMKNKLIKREHYSNGECNTADWDAEQKGWFDTAFEDLKKEYPNLIVIDIKDVQCSGNHCRTEANGVSIFRDVGHLNDYAAHYFGEEYLKVKGNPFIQN</sequence>
<keyword evidence="4" id="KW-0012">Acyltransferase</keyword>
<gene>
    <name evidence="4" type="ORF">FOT62_21300</name>
</gene>
<feature type="transmembrane region" description="Helical" evidence="1">
    <location>
        <begin position="311"/>
        <end position="330"/>
    </location>
</feature>
<dbReference type="InterPro" id="IPR050879">
    <property type="entry name" value="Acyltransferase_3"/>
</dbReference>
<accession>A0A5C7BVF6</accession>
<protein>
    <submittedName>
        <fullName evidence="4">Acyltransferase</fullName>
    </submittedName>
</protein>
<organism evidence="4 5">
    <name type="scientific">Serratia marcescens</name>
    <dbReference type="NCBI Taxonomy" id="615"/>
    <lineage>
        <taxon>Bacteria</taxon>
        <taxon>Pseudomonadati</taxon>
        <taxon>Pseudomonadota</taxon>
        <taxon>Gammaproteobacteria</taxon>
        <taxon>Enterobacterales</taxon>
        <taxon>Yersiniaceae</taxon>
        <taxon>Serratia</taxon>
    </lineage>
</organism>
<feature type="transmembrane region" description="Helical" evidence="1">
    <location>
        <begin position="342"/>
        <end position="362"/>
    </location>
</feature>
<dbReference type="GO" id="GO:0016747">
    <property type="term" value="F:acyltransferase activity, transferring groups other than amino-acyl groups"/>
    <property type="evidence" value="ECO:0007669"/>
    <property type="project" value="InterPro"/>
</dbReference>
<dbReference type="Pfam" id="PF19040">
    <property type="entry name" value="SGNH"/>
    <property type="match status" value="1"/>
</dbReference>
<comment type="caution">
    <text evidence="4">The sequence shown here is derived from an EMBL/GenBank/DDBJ whole genome shotgun (WGS) entry which is preliminary data.</text>
</comment>
<keyword evidence="1" id="KW-0812">Transmembrane</keyword>
<evidence type="ECO:0000256" key="1">
    <source>
        <dbReference type="SAM" id="Phobius"/>
    </source>
</evidence>
<dbReference type="InterPro" id="IPR043968">
    <property type="entry name" value="SGNH"/>
</dbReference>
<dbReference type="AlphaFoldDB" id="A0A5C7BVF6"/>
<keyword evidence="1" id="KW-0472">Membrane</keyword>
<feature type="transmembrane region" description="Helical" evidence="1">
    <location>
        <begin position="218"/>
        <end position="241"/>
    </location>
</feature>
<evidence type="ECO:0000313" key="5">
    <source>
        <dbReference type="Proteomes" id="UP000321126"/>
    </source>
</evidence>
<name>A0A5C7BVF6_SERMA</name>
<feature type="transmembrane region" description="Helical" evidence="1">
    <location>
        <begin position="166"/>
        <end position="184"/>
    </location>
</feature>
<dbReference type="PANTHER" id="PTHR23028:SF53">
    <property type="entry name" value="ACYL_TRANSF_3 DOMAIN-CONTAINING PROTEIN"/>
    <property type="match status" value="1"/>
</dbReference>
<evidence type="ECO:0000259" key="3">
    <source>
        <dbReference type="Pfam" id="PF19040"/>
    </source>
</evidence>
<feature type="transmembrane region" description="Helical" evidence="1">
    <location>
        <begin position="31"/>
        <end position="51"/>
    </location>
</feature>
<dbReference type="PANTHER" id="PTHR23028">
    <property type="entry name" value="ACETYLTRANSFERASE"/>
    <property type="match status" value="1"/>
</dbReference>
<feature type="transmembrane region" description="Helical" evidence="1">
    <location>
        <begin position="142"/>
        <end position="159"/>
    </location>
</feature>
<feature type="transmembrane region" description="Helical" evidence="1">
    <location>
        <begin position="247"/>
        <end position="266"/>
    </location>
</feature>
<evidence type="ECO:0000259" key="2">
    <source>
        <dbReference type="Pfam" id="PF01757"/>
    </source>
</evidence>
<feature type="domain" description="Acyltransferase 3" evidence="2">
    <location>
        <begin position="6"/>
        <end position="326"/>
    </location>
</feature>
<feature type="transmembrane region" description="Helical" evidence="1">
    <location>
        <begin position="190"/>
        <end position="211"/>
    </location>
</feature>
<dbReference type="RefSeq" id="WP_147882510.1">
    <property type="nucleotide sequence ID" value="NZ_VOUQ01000015.1"/>
</dbReference>